<reference evidence="3" key="1">
    <citation type="submission" date="2022-01" db="EMBL/GenBank/DDBJ databases">
        <authorList>
            <person name="King R."/>
        </authorList>
    </citation>
    <scope>NUCLEOTIDE SEQUENCE</scope>
</reference>
<dbReference type="SUPFAM" id="SSF81606">
    <property type="entry name" value="PP2C-like"/>
    <property type="match status" value="1"/>
</dbReference>
<organism evidence="3 4">
    <name type="scientific">Ceutorhynchus assimilis</name>
    <name type="common">cabbage seed weevil</name>
    <dbReference type="NCBI Taxonomy" id="467358"/>
    <lineage>
        <taxon>Eukaryota</taxon>
        <taxon>Metazoa</taxon>
        <taxon>Ecdysozoa</taxon>
        <taxon>Arthropoda</taxon>
        <taxon>Hexapoda</taxon>
        <taxon>Insecta</taxon>
        <taxon>Pterygota</taxon>
        <taxon>Neoptera</taxon>
        <taxon>Endopterygota</taxon>
        <taxon>Coleoptera</taxon>
        <taxon>Polyphaga</taxon>
        <taxon>Cucujiformia</taxon>
        <taxon>Curculionidae</taxon>
        <taxon>Ceutorhynchinae</taxon>
        <taxon>Ceutorhynchus</taxon>
    </lineage>
</organism>
<evidence type="ECO:0000256" key="1">
    <source>
        <dbReference type="SAM" id="SignalP"/>
    </source>
</evidence>
<dbReference type="Pfam" id="PF00481">
    <property type="entry name" value="PP2C"/>
    <property type="match status" value="1"/>
</dbReference>
<evidence type="ECO:0000313" key="3">
    <source>
        <dbReference type="EMBL" id="CAG9770723.1"/>
    </source>
</evidence>
<dbReference type="AlphaFoldDB" id="A0A9N9MSQ1"/>
<evidence type="ECO:0000259" key="2">
    <source>
        <dbReference type="PROSITE" id="PS51746"/>
    </source>
</evidence>
<dbReference type="Gene3D" id="3.60.40.10">
    <property type="entry name" value="PPM-type phosphatase domain"/>
    <property type="match status" value="1"/>
</dbReference>
<name>A0A9N9MSQ1_9CUCU</name>
<gene>
    <name evidence="3" type="ORF">CEUTPL_LOCUS11171</name>
</gene>
<dbReference type="PROSITE" id="PS51746">
    <property type="entry name" value="PPM_2"/>
    <property type="match status" value="1"/>
</dbReference>
<proteinExistence type="predicted"/>
<dbReference type="Proteomes" id="UP001152799">
    <property type="component" value="Chromosome 6"/>
</dbReference>
<dbReference type="PANTHER" id="PTHR13832">
    <property type="entry name" value="PROTEIN PHOSPHATASE 2C"/>
    <property type="match status" value="1"/>
</dbReference>
<keyword evidence="4" id="KW-1185">Reference proteome</keyword>
<feature type="domain" description="PPM-type phosphatase" evidence="2">
    <location>
        <begin position="177"/>
        <end position="555"/>
    </location>
</feature>
<protein>
    <recommendedName>
        <fullName evidence="2">PPM-type phosphatase domain-containing protein</fullName>
    </recommendedName>
</protein>
<dbReference type="EMBL" id="OU892282">
    <property type="protein sequence ID" value="CAG9770723.1"/>
    <property type="molecule type" value="Genomic_DNA"/>
</dbReference>
<dbReference type="SMART" id="SM00332">
    <property type="entry name" value="PP2Cc"/>
    <property type="match status" value="1"/>
</dbReference>
<accession>A0A9N9MSQ1</accession>
<dbReference type="GO" id="GO:0004741">
    <property type="term" value="F:[pyruvate dehydrogenase (acetyl-transferring)]-phosphatase activity"/>
    <property type="evidence" value="ECO:0007669"/>
    <property type="project" value="TreeGrafter"/>
</dbReference>
<feature type="signal peptide" evidence="1">
    <location>
        <begin position="1"/>
        <end position="21"/>
    </location>
</feature>
<sequence>MLKIPVVFLMVTFCLTQAIDASNIISKDELLDKNIDVQDKLDVDLLLHKSPTAKVEEVLDSFNNGLKHELLKINGNFVEINANVLREVFTENIKKLYKTVYHEDVLLQNMKKKIDLNKVESKISASEFRNSGLQRSYCQDVKNDAQALLVDFWQECYNIINDPSRFKVTNRFDFFVEIMKISLQIIIQSVGVFDGHGGGACAQVIAKRLFQYLTVHLLPFESLQQYLANPTDLLERYNDKVQFVDDVKGIYDDSFSKFVKELAQEGYNENFDMTKAIEKSFLKLDQDISDEAMPVDQKFNVKTLSVAMSGAVTSVAHIDGPHLHVANVGDCCAVLGSLSDTNSWVAKKLTEEHNTYNQSEVDRIYSEHPAQEKSTVIKMDRLLGQLAPLRAMGDFRFKWSKELMEELVTKFGDQMIPPHYHTPPYLTCKPDITYHKLTPRDKFLIIATDGLWDCLTPLQATRLVGEHMKGKVTLNPLKLPRKNMTLKEIDDMLLQRKEGLKIKPKDSNAATHIIRNALGGTEYGIDHSKISQLLTLPDDVVRVFRDDITVTIIYFDTEFLRHCPA</sequence>
<feature type="chain" id="PRO_5040448502" description="PPM-type phosphatase domain-containing protein" evidence="1">
    <location>
        <begin position="22"/>
        <end position="565"/>
    </location>
</feature>
<dbReference type="PANTHER" id="PTHR13832:SF792">
    <property type="entry name" value="GM14286P"/>
    <property type="match status" value="1"/>
</dbReference>
<keyword evidence="1" id="KW-0732">Signal</keyword>
<dbReference type="InterPro" id="IPR001932">
    <property type="entry name" value="PPM-type_phosphatase-like_dom"/>
</dbReference>
<dbReference type="GO" id="GO:0005739">
    <property type="term" value="C:mitochondrion"/>
    <property type="evidence" value="ECO:0007669"/>
    <property type="project" value="TreeGrafter"/>
</dbReference>
<dbReference type="CDD" id="cd00143">
    <property type="entry name" value="PP2Cc"/>
    <property type="match status" value="1"/>
</dbReference>
<dbReference type="InterPro" id="IPR036457">
    <property type="entry name" value="PPM-type-like_dom_sf"/>
</dbReference>
<dbReference type="InterPro" id="IPR015655">
    <property type="entry name" value="PP2C"/>
</dbReference>
<dbReference type="OrthoDB" id="420076at2759"/>
<evidence type="ECO:0000313" key="4">
    <source>
        <dbReference type="Proteomes" id="UP001152799"/>
    </source>
</evidence>